<keyword evidence="1" id="KW-0812">Transmembrane</keyword>
<proteinExistence type="predicted"/>
<keyword evidence="3" id="KW-1185">Reference proteome</keyword>
<reference evidence="3" key="1">
    <citation type="journal article" date="2019" name="Int. J. Syst. Evol. Microbiol.">
        <title>The Global Catalogue of Microorganisms (GCM) 10K type strain sequencing project: providing services to taxonomists for standard genome sequencing and annotation.</title>
        <authorList>
            <consortium name="The Broad Institute Genomics Platform"/>
            <consortium name="The Broad Institute Genome Sequencing Center for Infectious Disease"/>
            <person name="Wu L."/>
            <person name="Ma J."/>
        </authorList>
    </citation>
    <scope>NUCLEOTIDE SEQUENCE [LARGE SCALE GENOMIC DNA]</scope>
    <source>
        <strain evidence="3">JCM 17986</strain>
    </source>
</reference>
<dbReference type="RefSeq" id="WP_345680220.1">
    <property type="nucleotide sequence ID" value="NZ_BAABHS010000043.1"/>
</dbReference>
<dbReference type="Proteomes" id="UP001500466">
    <property type="component" value="Unassembled WGS sequence"/>
</dbReference>
<protein>
    <submittedName>
        <fullName evidence="2">Uncharacterized protein</fullName>
    </submittedName>
</protein>
<name>A0ABP9I8H4_9ACTN</name>
<evidence type="ECO:0000256" key="1">
    <source>
        <dbReference type="SAM" id="Phobius"/>
    </source>
</evidence>
<keyword evidence="1" id="KW-0472">Membrane</keyword>
<gene>
    <name evidence="2" type="ORF">GCM10023205_73980</name>
</gene>
<organism evidence="2 3">
    <name type="scientific">Yinghuangia aomiensis</name>
    <dbReference type="NCBI Taxonomy" id="676205"/>
    <lineage>
        <taxon>Bacteria</taxon>
        <taxon>Bacillati</taxon>
        <taxon>Actinomycetota</taxon>
        <taxon>Actinomycetes</taxon>
        <taxon>Kitasatosporales</taxon>
        <taxon>Streptomycetaceae</taxon>
        <taxon>Yinghuangia</taxon>
    </lineage>
</organism>
<evidence type="ECO:0000313" key="2">
    <source>
        <dbReference type="EMBL" id="GAA4991251.1"/>
    </source>
</evidence>
<comment type="caution">
    <text evidence="2">The sequence shown here is derived from an EMBL/GenBank/DDBJ whole genome shotgun (WGS) entry which is preliminary data.</text>
</comment>
<accession>A0ABP9I8H4</accession>
<sequence length="211" mass="22109">MTFIQITYDVPVEIAKGLATGELRTLGTAAIRDSTGITAHIREVSRVVGNQDSAVGAAFAKGLRKPKVVVIGLGVVALAVGGGVVGWVAKRKQQPAKPEVPECVQSYNAALAAYLEAISSGSVNSDLLSQLISALDAVKENSDRGVIALEFSVEESEALVNLVADYTNKLAEANSVDPIHPGETTANPANCSIVDLRRYLVTQRRILTGAA</sequence>
<feature type="transmembrane region" description="Helical" evidence="1">
    <location>
        <begin position="68"/>
        <end position="89"/>
    </location>
</feature>
<dbReference type="EMBL" id="BAABHS010000043">
    <property type="protein sequence ID" value="GAA4991251.1"/>
    <property type="molecule type" value="Genomic_DNA"/>
</dbReference>
<evidence type="ECO:0000313" key="3">
    <source>
        <dbReference type="Proteomes" id="UP001500466"/>
    </source>
</evidence>
<keyword evidence="1" id="KW-1133">Transmembrane helix</keyword>